<sequence>KAGGRRIDDQHTTGVTHGEAESEEKEDDVPDEHMATEGCGESTTGGSQGQSGVEDGEEIVEGNEMERPTSKENVQDNVTSELRKGKIYAAAWQSALPPRRMPNLILK</sequence>
<gene>
    <name evidence="2" type="ORF">CYMTET_33777</name>
</gene>
<feature type="region of interest" description="Disordered" evidence="1">
    <location>
        <begin position="1"/>
        <end position="78"/>
    </location>
</feature>
<reference evidence="2 3" key="1">
    <citation type="journal article" date="2015" name="Genome Biol. Evol.">
        <title>Comparative Genomics of a Bacterivorous Green Alga Reveals Evolutionary Causalities and Consequences of Phago-Mixotrophic Mode of Nutrition.</title>
        <authorList>
            <person name="Burns J.A."/>
            <person name="Paasch A."/>
            <person name="Narechania A."/>
            <person name="Kim E."/>
        </authorList>
    </citation>
    <scope>NUCLEOTIDE SEQUENCE [LARGE SCALE GENOMIC DNA]</scope>
    <source>
        <strain evidence="2 3">PLY_AMNH</strain>
    </source>
</reference>
<name>A0AAE0FCE7_9CHLO</name>
<feature type="compositionally biased region" description="Basic and acidic residues" evidence="1">
    <location>
        <begin position="1"/>
        <end position="11"/>
    </location>
</feature>
<protein>
    <submittedName>
        <fullName evidence="2">Uncharacterized protein</fullName>
    </submittedName>
</protein>
<feature type="compositionally biased region" description="Basic and acidic residues" evidence="1">
    <location>
        <begin position="64"/>
        <end position="74"/>
    </location>
</feature>
<evidence type="ECO:0000313" key="3">
    <source>
        <dbReference type="Proteomes" id="UP001190700"/>
    </source>
</evidence>
<proteinExistence type="predicted"/>
<feature type="compositionally biased region" description="Acidic residues" evidence="1">
    <location>
        <begin position="54"/>
        <end position="63"/>
    </location>
</feature>
<dbReference type="EMBL" id="LGRX02020984">
    <property type="protein sequence ID" value="KAK3257123.1"/>
    <property type="molecule type" value="Genomic_DNA"/>
</dbReference>
<dbReference type="Proteomes" id="UP001190700">
    <property type="component" value="Unassembled WGS sequence"/>
</dbReference>
<organism evidence="2 3">
    <name type="scientific">Cymbomonas tetramitiformis</name>
    <dbReference type="NCBI Taxonomy" id="36881"/>
    <lineage>
        <taxon>Eukaryota</taxon>
        <taxon>Viridiplantae</taxon>
        <taxon>Chlorophyta</taxon>
        <taxon>Pyramimonadophyceae</taxon>
        <taxon>Pyramimonadales</taxon>
        <taxon>Pyramimonadaceae</taxon>
        <taxon>Cymbomonas</taxon>
    </lineage>
</organism>
<keyword evidence="3" id="KW-1185">Reference proteome</keyword>
<comment type="caution">
    <text evidence="2">The sequence shown here is derived from an EMBL/GenBank/DDBJ whole genome shotgun (WGS) entry which is preliminary data.</text>
</comment>
<feature type="non-terminal residue" evidence="2">
    <location>
        <position position="1"/>
    </location>
</feature>
<dbReference type="AlphaFoldDB" id="A0AAE0FCE7"/>
<feature type="compositionally biased region" description="Acidic residues" evidence="1">
    <location>
        <begin position="21"/>
        <end position="30"/>
    </location>
</feature>
<evidence type="ECO:0000256" key="1">
    <source>
        <dbReference type="SAM" id="MobiDB-lite"/>
    </source>
</evidence>
<evidence type="ECO:0000313" key="2">
    <source>
        <dbReference type="EMBL" id="KAK3257123.1"/>
    </source>
</evidence>
<accession>A0AAE0FCE7</accession>
<feature type="compositionally biased region" description="Low complexity" evidence="1">
    <location>
        <begin position="36"/>
        <end position="45"/>
    </location>
</feature>